<dbReference type="KEGG" id="char:122128787"/>
<evidence type="ECO:0000256" key="2">
    <source>
        <dbReference type="SAM" id="Phobius"/>
    </source>
</evidence>
<evidence type="ECO:0000313" key="4">
    <source>
        <dbReference type="RefSeq" id="XP_042559507.1"/>
    </source>
</evidence>
<evidence type="ECO:0000256" key="1">
    <source>
        <dbReference type="SAM" id="MobiDB-lite"/>
    </source>
</evidence>
<keyword evidence="2" id="KW-0472">Membrane</keyword>
<feature type="compositionally biased region" description="Basic and acidic residues" evidence="1">
    <location>
        <begin position="108"/>
        <end position="175"/>
    </location>
</feature>
<name>A0A8M1K6W1_CLUHA</name>
<feature type="region of interest" description="Disordered" evidence="1">
    <location>
        <begin position="106"/>
        <end position="175"/>
    </location>
</feature>
<protein>
    <submittedName>
        <fullName evidence="4 5">Uncharacterized protein LOC122128787 isoform X1</fullName>
    </submittedName>
</protein>
<dbReference type="OrthoDB" id="10626787at2759"/>
<keyword evidence="2" id="KW-0812">Transmembrane</keyword>
<gene>
    <name evidence="4 5" type="primary">LOC122128787</name>
</gene>
<keyword evidence="2" id="KW-1133">Transmembrane helix</keyword>
<dbReference type="Proteomes" id="UP000515152">
    <property type="component" value="Chromosome 24"/>
</dbReference>
<evidence type="ECO:0000313" key="3">
    <source>
        <dbReference type="Proteomes" id="UP000515152"/>
    </source>
</evidence>
<keyword evidence="3" id="KW-1185">Reference proteome</keyword>
<sequence length="222" mass="25912">MEYKKNCDTLSEKNSFDAEGNASTNNQELKAGPYDGLQYCNILKAEKEEIQYALDKHNSDSGANKCCAWKVTAIVFIILTVLLLVIAIVIGVIWLRESDILAVSQKTSMERAKQRQEEEEQKRMDREREIRAEEEKKRMDREREVRAEEEKKRMDREREVRAEEEKKRMDLDKKIRQEEEEKRQAMLEEVKAQCSGGQIVSISSISFGFILSVLLVNHLMDY</sequence>
<reference evidence="4 5" key="1">
    <citation type="submission" date="2025-04" db="UniProtKB">
        <authorList>
            <consortium name="RefSeq"/>
        </authorList>
    </citation>
    <scope>IDENTIFICATION</scope>
</reference>
<organism evidence="3 4">
    <name type="scientific">Clupea harengus</name>
    <name type="common">Atlantic herring</name>
    <dbReference type="NCBI Taxonomy" id="7950"/>
    <lineage>
        <taxon>Eukaryota</taxon>
        <taxon>Metazoa</taxon>
        <taxon>Chordata</taxon>
        <taxon>Craniata</taxon>
        <taxon>Vertebrata</taxon>
        <taxon>Euteleostomi</taxon>
        <taxon>Actinopterygii</taxon>
        <taxon>Neopterygii</taxon>
        <taxon>Teleostei</taxon>
        <taxon>Clupei</taxon>
        <taxon>Clupeiformes</taxon>
        <taxon>Clupeoidei</taxon>
        <taxon>Clupeidae</taxon>
        <taxon>Clupea</taxon>
    </lineage>
</organism>
<evidence type="ECO:0000313" key="5">
    <source>
        <dbReference type="RefSeq" id="XP_042559508.1"/>
    </source>
</evidence>
<dbReference type="GeneID" id="122128787"/>
<dbReference type="RefSeq" id="XP_042559507.1">
    <property type="nucleotide sequence ID" value="XM_042703573.1"/>
</dbReference>
<proteinExistence type="predicted"/>
<feature type="transmembrane region" description="Helical" evidence="2">
    <location>
        <begin position="73"/>
        <end position="95"/>
    </location>
</feature>
<dbReference type="AlphaFoldDB" id="A0A8M1K6W1"/>
<feature type="transmembrane region" description="Helical" evidence="2">
    <location>
        <begin position="199"/>
        <end position="220"/>
    </location>
</feature>
<accession>A0A8M1K6W1</accession>
<dbReference type="RefSeq" id="XP_042559508.1">
    <property type="nucleotide sequence ID" value="XM_042703574.1"/>
</dbReference>